<feature type="region of interest" description="Disordered" evidence="1">
    <location>
        <begin position="1"/>
        <end position="373"/>
    </location>
</feature>
<feature type="compositionally biased region" description="Basic and acidic residues" evidence="1">
    <location>
        <begin position="181"/>
        <end position="197"/>
    </location>
</feature>
<feature type="compositionally biased region" description="Basic and acidic residues" evidence="1">
    <location>
        <begin position="249"/>
        <end position="260"/>
    </location>
</feature>
<sequence>MHPRLGIPPPEGESEFQAPPNSNPNSKRPGTEALWIPPTPRHTVRERDAVRRTQMAPAPLQNRRPAGPQARPGRHQRQGIFPHRSPASAITGRTRTTQGHAQTRAPAQTDPTPAPRRPGNDGYVYEDDNTRGAQTRDEADTPPPPPPTCPTFGQKRRVHAIRTTTRTIGPVPAPAHHKPLRAGERGHAQAREGEKKGSPICPGNSTEKRRGGADDRADPSRGDSSGLTPAGIASAPTRDKNPEYTTKTSRKDGHWTDTKTRRGAQRITPEYAPRLRKTQSTASTPASYDRDDDCSAGRKPNTRPGIDTAHTGPGDDNAHHAHAHALGRNARPRPPAPATQPITPTALRPRPRTETDKDDHTRTRVPEKKSPQR</sequence>
<evidence type="ECO:0000256" key="1">
    <source>
        <dbReference type="SAM" id="MobiDB-lite"/>
    </source>
</evidence>
<gene>
    <name evidence="2" type="ORF">B0H17DRAFT_1334185</name>
</gene>
<feature type="compositionally biased region" description="Basic and acidic residues" evidence="1">
    <location>
        <begin position="128"/>
        <end position="139"/>
    </location>
</feature>
<protein>
    <submittedName>
        <fullName evidence="2">Uncharacterized protein</fullName>
    </submittedName>
</protein>
<proteinExistence type="predicted"/>
<feature type="compositionally biased region" description="Pro residues" evidence="1">
    <location>
        <begin position="1"/>
        <end position="11"/>
    </location>
</feature>
<reference evidence="2" key="1">
    <citation type="submission" date="2023-03" db="EMBL/GenBank/DDBJ databases">
        <title>Massive genome expansion in bonnet fungi (Mycena s.s.) driven by repeated elements and novel gene families across ecological guilds.</title>
        <authorList>
            <consortium name="Lawrence Berkeley National Laboratory"/>
            <person name="Harder C.B."/>
            <person name="Miyauchi S."/>
            <person name="Viragh M."/>
            <person name="Kuo A."/>
            <person name="Thoen E."/>
            <person name="Andreopoulos B."/>
            <person name="Lu D."/>
            <person name="Skrede I."/>
            <person name="Drula E."/>
            <person name="Henrissat B."/>
            <person name="Morin E."/>
            <person name="Kohler A."/>
            <person name="Barry K."/>
            <person name="LaButti K."/>
            <person name="Morin E."/>
            <person name="Salamov A."/>
            <person name="Lipzen A."/>
            <person name="Mereny Z."/>
            <person name="Hegedus B."/>
            <person name="Baldrian P."/>
            <person name="Stursova M."/>
            <person name="Weitz H."/>
            <person name="Taylor A."/>
            <person name="Grigoriev I.V."/>
            <person name="Nagy L.G."/>
            <person name="Martin F."/>
            <person name="Kauserud H."/>
        </authorList>
    </citation>
    <scope>NUCLEOTIDE SEQUENCE</scope>
    <source>
        <strain evidence="2">CBHHK067</strain>
    </source>
</reference>
<evidence type="ECO:0000313" key="3">
    <source>
        <dbReference type="Proteomes" id="UP001221757"/>
    </source>
</evidence>
<feature type="compositionally biased region" description="Basic and acidic residues" evidence="1">
    <location>
        <begin position="206"/>
        <end position="221"/>
    </location>
</feature>
<accession>A0AAD7G8R4</accession>
<feature type="compositionally biased region" description="Basic and acidic residues" evidence="1">
    <location>
        <begin position="351"/>
        <end position="373"/>
    </location>
</feature>
<keyword evidence="3" id="KW-1185">Reference proteome</keyword>
<dbReference type="Proteomes" id="UP001221757">
    <property type="component" value="Unassembled WGS sequence"/>
</dbReference>
<comment type="caution">
    <text evidence="2">The sequence shown here is derived from an EMBL/GenBank/DDBJ whole genome shotgun (WGS) entry which is preliminary data.</text>
</comment>
<dbReference type="AlphaFoldDB" id="A0AAD7G8R4"/>
<evidence type="ECO:0000313" key="2">
    <source>
        <dbReference type="EMBL" id="KAJ7678364.1"/>
    </source>
</evidence>
<name>A0AAD7G8R4_MYCRO</name>
<feature type="compositionally biased region" description="Polar residues" evidence="1">
    <location>
        <begin position="19"/>
        <end position="28"/>
    </location>
</feature>
<organism evidence="2 3">
    <name type="scientific">Mycena rosella</name>
    <name type="common">Pink bonnet</name>
    <name type="synonym">Agaricus rosellus</name>
    <dbReference type="NCBI Taxonomy" id="1033263"/>
    <lineage>
        <taxon>Eukaryota</taxon>
        <taxon>Fungi</taxon>
        <taxon>Dikarya</taxon>
        <taxon>Basidiomycota</taxon>
        <taxon>Agaricomycotina</taxon>
        <taxon>Agaricomycetes</taxon>
        <taxon>Agaricomycetidae</taxon>
        <taxon>Agaricales</taxon>
        <taxon>Marasmiineae</taxon>
        <taxon>Mycenaceae</taxon>
        <taxon>Mycena</taxon>
    </lineage>
</organism>
<feature type="compositionally biased region" description="Polar residues" evidence="1">
    <location>
        <begin position="91"/>
        <end position="111"/>
    </location>
</feature>
<dbReference type="EMBL" id="JARKIE010000135">
    <property type="protein sequence ID" value="KAJ7678364.1"/>
    <property type="molecule type" value="Genomic_DNA"/>
</dbReference>